<organism evidence="2">
    <name type="scientific">Octopus bimaculoides</name>
    <name type="common">California two-spotted octopus</name>
    <dbReference type="NCBI Taxonomy" id="37653"/>
    <lineage>
        <taxon>Eukaryota</taxon>
        <taxon>Metazoa</taxon>
        <taxon>Spiralia</taxon>
        <taxon>Lophotrochozoa</taxon>
        <taxon>Mollusca</taxon>
        <taxon>Cephalopoda</taxon>
        <taxon>Coleoidea</taxon>
        <taxon>Octopodiformes</taxon>
        <taxon>Octopoda</taxon>
        <taxon>Incirrata</taxon>
        <taxon>Octopodidae</taxon>
        <taxon>Octopus</taxon>
    </lineage>
</organism>
<proteinExistence type="predicted"/>
<evidence type="ECO:0000256" key="1">
    <source>
        <dbReference type="SAM" id="MobiDB-lite"/>
    </source>
</evidence>
<name>A0A0L8I1F1_OCTBM</name>
<feature type="compositionally biased region" description="Polar residues" evidence="1">
    <location>
        <begin position="19"/>
        <end position="28"/>
    </location>
</feature>
<accession>A0A0L8I1F1</accession>
<feature type="compositionally biased region" description="Basic residues" evidence="1">
    <location>
        <begin position="29"/>
        <end position="39"/>
    </location>
</feature>
<feature type="compositionally biased region" description="Polar residues" evidence="1">
    <location>
        <begin position="47"/>
        <end position="57"/>
    </location>
</feature>
<protein>
    <submittedName>
        <fullName evidence="2">Uncharacterized protein</fullName>
    </submittedName>
</protein>
<reference evidence="2" key="1">
    <citation type="submission" date="2015-07" db="EMBL/GenBank/DDBJ databases">
        <title>MeaNS - Measles Nucleotide Surveillance Program.</title>
        <authorList>
            <person name="Tran T."/>
            <person name="Druce J."/>
        </authorList>
    </citation>
    <scope>NUCLEOTIDE SEQUENCE</scope>
    <source>
        <strain evidence="2">UCB-OBI-ISO-001</strain>
        <tissue evidence="2">Gonad</tissue>
    </source>
</reference>
<feature type="compositionally biased region" description="Polar residues" evidence="1">
    <location>
        <begin position="1"/>
        <end position="10"/>
    </location>
</feature>
<feature type="compositionally biased region" description="Basic and acidic residues" evidence="1">
    <location>
        <begin position="58"/>
        <end position="71"/>
    </location>
</feature>
<evidence type="ECO:0000313" key="2">
    <source>
        <dbReference type="EMBL" id="KOF94880.1"/>
    </source>
</evidence>
<gene>
    <name evidence="2" type="ORF">OCBIM_22000345mg</name>
</gene>
<feature type="region of interest" description="Disordered" evidence="1">
    <location>
        <begin position="1"/>
        <end position="71"/>
    </location>
</feature>
<dbReference type="AlphaFoldDB" id="A0A0L8I1F1"/>
<sequence>MVTSQNNIKGKTSLKNDRQNVTSKTSQKMSRRKYHRKKEGKYFRKSTGISSQNQRKQISQEKCHRINSQEK</sequence>
<dbReference type="EMBL" id="KQ416854">
    <property type="protein sequence ID" value="KOF94880.1"/>
    <property type="molecule type" value="Genomic_DNA"/>
</dbReference>